<dbReference type="Pfam" id="PF01418">
    <property type="entry name" value="HTH_6"/>
    <property type="match status" value="1"/>
</dbReference>
<evidence type="ECO:0000256" key="1">
    <source>
        <dbReference type="ARBA" id="ARBA00023015"/>
    </source>
</evidence>
<dbReference type="Pfam" id="PF01380">
    <property type="entry name" value="SIS"/>
    <property type="match status" value="1"/>
</dbReference>
<keyword evidence="1" id="KW-0805">Transcription regulation</keyword>
<dbReference type="InterPro" id="IPR009057">
    <property type="entry name" value="Homeodomain-like_sf"/>
</dbReference>
<keyword evidence="3" id="KW-0804">Transcription</keyword>
<dbReference type="OrthoDB" id="3574600at2"/>
<reference evidence="5 6" key="1">
    <citation type="submission" date="2016-11" db="EMBL/GenBank/DDBJ databases">
        <authorList>
            <person name="Jaros S."/>
            <person name="Januszkiewicz K."/>
            <person name="Wedrychowicz H."/>
        </authorList>
    </citation>
    <scope>NUCLEOTIDE SEQUENCE [LARGE SCALE GENOMIC DNA]</scope>
    <source>
        <strain evidence="5 6">DSM 28715</strain>
    </source>
</reference>
<dbReference type="GO" id="GO:0003700">
    <property type="term" value="F:DNA-binding transcription factor activity"/>
    <property type="evidence" value="ECO:0007669"/>
    <property type="project" value="InterPro"/>
</dbReference>
<dbReference type="GO" id="GO:0097367">
    <property type="term" value="F:carbohydrate derivative binding"/>
    <property type="evidence" value="ECO:0007669"/>
    <property type="project" value="InterPro"/>
</dbReference>
<keyword evidence="2" id="KW-0238">DNA-binding</keyword>
<evidence type="ECO:0000313" key="6">
    <source>
        <dbReference type="Proteomes" id="UP000184074"/>
    </source>
</evidence>
<dbReference type="AlphaFoldDB" id="A0A1M5TB58"/>
<dbReference type="RefSeq" id="WP_072903033.1">
    <property type="nucleotide sequence ID" value="NZ_FQXB01000009.1"/>
</dbReference>
<dbReference type="STRING" id="1508389.SAMN05444003_3313"/>
<dbReference type="GO" id="GO:1901135">
    <property type="term" value="P:carbohydrate derivative metabolic process"/>
    <property type="evidence" value="ECO:0007669"/>
    <property type="project" value="InterPro"/>
</dbReference>
<dbReference type="InterPro" id="IPR001347">
    <property type="entry name" value="SIS_dom"/>
</dbReference>
<dbReference type="SUPFAM" id="SSF53697">
    <property type="entry name" value="SIS domain"/>
    <property type="match status" value="1"/>
</dbReference>
<dbReference type="PANTHER" id="PTHR30514">
    <property type="entry name" value="GLUCOKINASE"/>
    <property type="match status" value="1"/>
</dbReference>
<dbReference type="InterPro" id="IPR036388">
    <property type="entry name" value="WH-like_DNA-bd_sf"/>
</dbReference>
<dbReference type="Proteomes" id="UP000184074">
    <property type="component" value="Unassembled WGS sequence"/>
</dbReference>
<evidence type="ECO:0000256" key="2">
    <source>
        <dbReference type="ARBA" id="ARBA00023125"/>
    </source>
</evidence>
<keyword evidence="6" id="KW-1185">Reference proteome</keyword>
<accession>A0A1M5TB58</accession>
<dbReference type="InterPro" id="IPR046348">
    <property type="entry name" value="SIS_dom_sf"/>
</dbReference>
<dbReference type="Gene3D" id="3.40.50.10490">
    <property type="entry name" value="Glucose-6-phosphate isomerase like protein, domain 1"/>
    <property type="match status" value="1"/>
</dbReference>
<dbReference type="EMBL" id="FQXB01000009">
    <property type="protein sequence ID" value="SHH47941.1"/>
    <property type="molecule type" value="Genomic_DNA"/>
</dbReference>
<protein>
    <submittedName>
        <fullName evidence="5">Transcriptional regulator, RpiR family</fullName>
    </submittedName>
</protein>
<feature type="domain" description="HTH rpiR-type" evidence="4">
    <location>
        <begin position="1"/>
        <end position="77"/>
    </location>
</feature>
<dbReference type="CDD" id="cd05013">
    <property type="entry name" value="SIS_RpiR"/>
    <property type="match status" value="1"/>
</dbReference>
<organism evidence="5 6">
    <name type="scientific">Cognatiyoonia sediminum</name>
    <dbReference type="NCBI Taxonomy" id="1508389"/>
    <lineage>
        <taxon>Bacteria</taxon>
        <taxon>Pseudomonadati</taxon>
        <taxon>Pseudomonadota</taxon>
        <taxon>Alphaproteobacteria</taxon>
        <taxon>Rhodobacterales</taxon>
        <taxon>Paracoccaceae</taxon>
        <taxon>Cognatiyoonia</taxon>
    </lineage>
</organism>
<proteinExistence type="predicted"/>
<evidence type="ECO:0000313" key="5">
    <source>
        <dbReference type="EMBL" id="SHH47941.1"/>
    </source>
</evidence>
<evidence type="ECO:0000259" key="4">
    <source>
        <dbReference type="PROSITE" id="PS51071"/>
    </source>
</evidence>
<dbReference type="PANTHER" id="PTHR30514:SF18">
    <property type="entry name" value="RPIR-FAMILY TRANSCRIPTIONAL REGULATOR"/>
    <property type="match status" value="1"/>
</dbReference>
<dbReference type="InterPro" id="IPR000281">
    <property type="entry name" value="HTH_RpiR"/>
</dbReference>
<gene>
    <name evidence="5" type="ORF">SAMN05444003_3313</name>
</gene>
<dbReference type="InterPro" id="IPR047640">
    <property type="entry name" value="RpiR-like"/>
</dbReference>
<dbReference type="Gene3D" id="1.10.10.10">
    <property type="entry name" value="Winged helix-like DNA-binding domain superfamily/Winged helix DNA-binding domain"/>
    <property type="match status" value="1"/>
</dbReference>
<name>A0A1M5TB58_9RHOB</name>
<evidence type="ECO:0000256" key="3">
    <source>
        <dbReference type="ARBA" id="ARBA00023163"/>
    </source>
</evidence>
<sequence length="284" mass="32382">MTVSEKLLQHRDEMTPSERQLVSTLLDDYPIIGLGRITELAQTASVSTTTVTRMLQKTGFDGFPQFQAALRSELKEMISDPVAKRQHWQSDFPDEHILTRYFRQAIENQQRSMDDIDPADFDALCKLLSDKKRTIFITGGRITGTLARYLFLHMQMIRPNVRLVADGGAWPHDLLDLQKGDVVVAFDVRRYENTTLQLTQMCQSKGAEIVLLTDQWRSPIHRIAALTFTGRIAVPSAWDSCSPLLMLVECTIAALQETMWDTVKGRNEALEDAFDQTKLFRKFT</sequence>
<dbReference type="InterPro" id="IPR035472">
    <property type="entry name" value="RpiR-like_SIS"/>
</dbReference>
<dbReference type="SUPFAM" id="SSF46689">
    <property type="entry name" value="Homeodomain-like"/>
    <property type="match status" value="1"/>
</dbReference>
<dbReference type="PROSITE" id="PS51071">
    <property type="entry name" value="HTH_RPIR"/>
    <property type="match status" value="1"/>
</dbReference>
<dbReference type="GO" id="GO:0003677">
    <property type="term" value="F:DNA binding"/>
    <property type="evidence" value="ECO:0007669"/>
    <property type="project" value="UniProtKB-KW"/>
</dbReference>